<gene>
    <name evidence="1" type="ORF">WICPIJ_002354</name>
</gene>
<dbReference type="AlphaFoldDB" id="A0A9P8Q9V2"/>
<comment type="caution">
    <text evidence="1">The sequence shown here is derived from an EMBL/GenBank/DDBJ whole genome shotgun (WGS) entry which is preliminary data.</text>
</comment>
<organism evidence="1 2">
    <name type="scientific">Wickerhamomyces pijperi</name>
    <name type="common">Yeast</name>
    <name type="synonym">Pichia pijperi</name>
    <dbReference type="NCBI Taxonomy" id="599730"/>
    <lineage>
        <taxon>Eukaryota</taxon>
        <taxon>Fungi</taxon>
        <taxon>Dikarya</taxon>
        <taxon>Ascomycota</taxon>
        <taxon>Saccharomycotina</taxon>
        <taxon>Saccharomycetes</taxon>
        <taxon>Phaffomycetales</taxon>
        <taxon>Wickerhamomycetaceae</taxon>
        <taxon>Wickerhamomyces</taxon>
    </lineage>
</organism>
<keyword evidence="2" id="KW-1185">Reference proteome</keyword>
<proteinExistence type="predicted"/>
<evidence type="ECO:0000313" key="1">
    <source>
        <dbReference type="EMBL" id="KAH3686668.1"/>
    </source>
</evidence>
<dbReference type="Proteomes" id="UP000774326">
    <property type="component" value="Unassembled WGS sequence"/>
</dbReference>
<reference evidence="1" key="2">
    <citation type="submission" date="2021-01" db="EMBL/GenBank/DDBJ databases">
        <authorList>
            <person name="Schikora-Tamarit M.A."/>
        </authorList>
    </citation>
    <scope>NUCLEOTIDE SEQUENCE</scope>
    <source>
        <strain evidence="1">CBS2887</strain>
    </source>
</reference>
<reference evidence="1" key="1">
    <citation type="journal article" date="2021" name="Open Biol.">
        <title>Shared evolutionary footprints suggest mitochondrial oxidative damage underlies multiple complex I losses in fungi.</title>
        <authorList>
            <person name="Schikora-Tamarit M.A."/>
            <person name="Marcet-Houben M."/>
            <person name="Nosek J."/>
            <person name="Gabaldon T."/>
        </authorList>
    </citation>
    <scope>NUCLEOTIDE SEQUENCE</scope>
    <source>
        <strain evidence="1">CBS2887</strain>
    </source>
</reference>
<protein>
    <submittedName>
        <fullName evidence="1">Uncharacterized protein</fullName>
    </submittedName>
</protein>
<accession>A0A9P8Q9V2</accession>
<sequence length="94" mass="9335">MYKCDNRPSRSERNDGVRAAEGLEFATVGSLGIDNLPSVGISALLAAAAAAAAVPAAVDVVIVGTLPIDLALTLLASVSSAGEVIIMGTHGCIS</sequence>
<name>A0A9P8Q9V2_WICPI</name>
<evidence type="ECO:0000313" key="2">
    <source>
        <dbReference type="Proteomes" id="UP000774326"/>
    </source>
</evidence>
<dbReference type="EMBL" id="JAEUBG010001266">
    <property type="protein sequence ID" value="KAH3686668.1"/>
    <property type="molecule type" value="Genomic_DNA"/>
</dbReference>